<dbReference type="NCBIfam" id="TIGR02595">
    <property type="entry name" value="PEP_CTERM"/>
    <property type="match status" value="1"/>
</dbReference>
<dbReference type="InterPro" id="IPR013424">
    <property type="entry name" value="Ice-binding_C"/>
</dbReference>
<evidence type="ECO:0000256" key="1">
    <source>
        <dbReference type="SAM" id="SignalP"/>
    </source>
</evidence>
<proteinExistence type="predicted"/>
<reference evidence="4" key="1">
    <citation type="journal article" date="2019" name="Int. J. Syst. Evol. Microbiol.">
        <title>The Global Catalogue of Microorganisms (GCM) 10K type strain sequencing project: providing services to taxonomists for standard genome sequencing and annotation.</title>
        <authorList>
            <consortium name="The Broad Institute Genomics Platform"/>
            <consortium name="The Broad Institute Genome Sequencing Center for Infectious Disease"/>
            <person name="Wu L."/>
            <person name="Ma J."/>
        </authorList>
    </citation>
    <scope>NUCLEOTIDE SEQUENCE [LARGE SCALE GENOMIC DNA]</scope>
    <source>
        <strain evidence="4">CCUG 57942</strain>
    </source>
</reference>
<name>A0ABW4ZEP8_9BACT</name>
<dbReference type="RefSeq" id="WP_377088357.1">
    <property type="nucleotide sequence ID" value="NZ_JBHSJL010000014.1"/>
</dbReference>
<feature type="chain" id="PRO_5045654982" evidence="1">
    <location>
        <begin position="23"/>
        <end position="218"/>
    </location>
</feature>
<protein>
    <submittedName>
        <fullName evidence="3">PEP-CTERM sorting domain-containing protein</fullName>
    </submittedName>
</protein>
<evidence type="ECO:0000313" key="4">
    <source>
        <dbReference type="Proteomes" id="UP001597389"/>
    </source>
</evidence>
<dbReference type="Proteomes" id="UP001597389">
    <property type="component" value="Unassembled WGS sequence"/>
</dbReference>
<dbReference type="EMBL" id="JBHUJB010000076">
    <property type="protein sequence ID" value="MFD2160349.1"/>
    <property type="molecule type" value="Genomic_DNA"/>
</dbReference>
<accession>A0ABW4ZEP8</accession>
<feature type="signal peptide" evidence="1">
    <location>
        <begin position="1"/>
        <end position="22"/>
    </location>
</feature>
<dbReference type="Pfam" id="PF07589">
    <property type="entry name" value="PEP-CTERM"/>
    <property type="match status" value="1"/>
</dbReference>
<gene>
    <name evidence="3" type="ORF">ACFSW8_15710</name>
</gene>
<keyword evidence="1" id="KW-0732">Signal</keyword>
<feature type="domain" description="Ice-binding protein C-terminal" evidence="2">
    <location>
        <begin position="195"/>
        <end position="217"/>
    </location>
</feature>
<organism evidence="3 4">
    <name type="scientific">Rubritalea tangerina</name>
    <dbReference type="NCBI Taxonomy" id="430798"/>
    <lineage>
        <taxon>Bacteria</taxon>
        <taxon>Pseudomonadati</taxon>
        <taxon>Verrucomicrobiota</taxon>
        <taxon>Verrucomicrobiia</taxon>
        <taxon>Verrucomicrobiales</taxon>
        <taxon>Rubritaleaceae</taxon>
        <taxon>Rubritalea</taxon>
    </lineage>
</organism>
<sequence>MKRTYQTIFASAVLLNICTSQAAITSISFGSTAITDPSGVGVVNDLTWESVTSNANDIDGSTIDVTWSHTNGWNTDATYVAGNGARELFRNRTDMQADLVVTFSEINYANYDIIVYYALNSAHEFDLTASGSGETIHINPTGQNNAAVDNYLNDEQSLGGTGMWARFTGLTGSNQTLSVSNRESNVGITGFQIVAVPEPSATALIGLGGLALIMRRRK</sequence>
<evidence type="ECO:0000313" key="3">
    <source>
        <dbReference type="EMBL" id="MFD2160349.1"/>
    </source>
</evidence>
<comment type="caution">
    <text evidence="3">The sequence shown here is derived from an EMBL/GenBank/DDBJ whole genome shotgun (WGS) entry which is preliminary data.</text>
</comment>
<evidence type="ECO:0000259" key="2">
    <source>
        <dbReference type="Pfam" id="PF07589"/>
    </source>
</evidence>
<keyword evidence="4" id="KW-1185">Reference proteome</keyword>